<feature type="non-terminal residue" evidence="3">
    <location>
        <position position="1"/>
    </location>
</feature>
<evidence type="ECO:0000313" key="3">
    <source>
        <dbReference type="EMBL" id="RIT24482.1"/>
    </source>
</evidence>
<evidence type="ECO:0000313" key="4">
    <source>
        <dbReference type="Proteomes" id="UP000284557"/>
    </source>
</evidence>
<name>A0ABD7HFB2_9MYCO</name>
<reference evidence="3 4" key="1">
    <citation type="submission" date="2018-08" db="EMBL/GenBank/DDBJ databases">
        <title>Linezolid Resistance in Mycobacterium abscessus: MIC Distribution and Comprehensive Investigation of Resistance Mechanisms.</title>
        <authorList>
            <person name="Ye M."/>
            <person name="Xu L."/>
            <person name="Zou Y."/>
            <person name="Li B."/>
            <person name="Guo Q."/>
            <person name="Zhang Y."/>
            <person name="Zhan M."/>
            <person name="Xu B."/>
            <person name="Yu F."/>
            <person name="Zhang Z."/>
            <person name="Chu H."/>
        </authorList>
    </citation>
    <scope>NUCLEOTIDE SEQUENCE [LARGE SCALE GENOMIC DNA]</scope>
    <source>
        <strain evidence="3 4">G143</strain>
    </source>
</reference>
<organism evidence="3 4">
    <name type="scientific">Mycobacteroides abscessus</name>
    <dbReference type="NCBI Taxonomy" id="36809"/>
    <lineage>
        <taxon>Bacteria</taxon>
        <taxon>Bacillati</taxon>
        <taxon>Actinomycetota</taxon>
        <taxon>Actinomycetes</taxon>
        <taxon>Mycobacteriales</taxon>
        <taxon>Mycobacteriaceae</taxon>
        <taxon>Mycobacteroides</taxon>
    </lineage>
</organism>
<dbReference type="InterPro" id="IPR029108">
    <property type="entry name" value="Ntox37-like_C"/>
</dbReference>
<feature type="domain" description="Toxin 37-like C-terminal" evidence="2">
    <location>
        <begin position="24"/>
        <end position="104"/>
    </location>
</feature>
<dbReference type="RefSeq" id="WP_235661610.1">
    <property type="nucleotide sequence ID" value="NZ_QXBN01000115.1"/>
</dbReference>
<dbReference type="Pfam" id="PF15535">
    <property type="entry name" value="Ntox37"/>
    <property type="match status" value="1"/>
</dbReference>
<evidence type="ECO:0000256" key="1">
    <source>
        <dbReference type="SAM" id="MobiDB-lite"/>
    </source>
</evidence>
<dbReference type="AlphaFoldDB" id="A0ABD7HFB2"/>
<dbReference type="EMBL" id="QXBN01000115">
    <property type="protein sequence ID" value="RIT24482.1"/>
    <property type="molecule type" value="Genomic_DNA"/>
</dbReference>
<evidence type="ECO:0000259" key="2">
    <source>
        <dbReference type="Pfam" id="PF15535"/>
    </source>
</evidence>
<accession>A0ABD7HFB2</accession>
<gene>
    <name evidence="3" type="ORF">D2E76_28955</name>
</gene>
<feature type="compositionally biased region" description="Basic and acidic residues" evidence="1">
    <location>
        <begin position="79"/>
        <end position="99"/>
    </location>
</feature>
<protein>
    <recommendedName>
        <fullName evidence="2">Toxin 37-like C-terminal domain-containing protein</fullName>
    </recommendedName>
</protein>
<sequence length="107" mass="11261">TITGETVVYSNYKPPGDAFDKTGAKAPGQPGTAEGFVPPKAGDRWVPNPSARGKNRFGWEDADGNVWVPTGPGSPARPGDAHGGPHWDVIDKNGKKIKDAYPGGHTR</sequence>
<feature type="region of interest" description="Disordered" evidence="1">
    <location>
        <begin position="18"/>
        <end position="107"/>
    </location>
</feature>
<comment type="caution">
    <text evidence="3">The sequence shown here is derived from an EMBL/GenBank/DDBJ whole genome shotgun (WGS) entry which is preliminary data.</text>
</comment>
<dbReference type="Proteomes" id="UP000284557">
    <property type="component" value="Unassembled WGS sequence"/>
</dbReference>
<proteinExistence type="predicted"/>